<reference evidence="4" key="2">
    <citation type="journal article" date="2020" name="Plant J.">
        <title>Transposons played a major role in the diversification between the closely related almond and peach genomes: results from the almond genome sequence.</title>
        <authorList>
            <person name="Alioto T."/>
            <person name="Alexiou K.G."/>
            <person name="Bardil A."/>
            <person name="Barteri F."/>
            <person name="Castanera R."/>
            <person name="Cruz F."/>
            <person name="Dhingra A."/>
            <person name="Duval H."/>
            <person name="Fernandez I Marti A."/>
            <person name="Frias L."/>
            <person name="Galan B."/>
            <person name="Garcia J.L."/>
            <person name="Howad W."/>
            <person name="Gomez-Garrido J."/>
            <person name="Gut M."/>
            <person name="Julca I."/>
            <person name="Morata J."/>
            <person name="Puigdomenech P."/>
            <person name="Ribeca P."/>
            <person name="Rubio Cabetas M.J."/>
            <person name="Vlasova A."/>
            <person name="Wirthensohn M."/>
            <person name="Garcia-Mas J."/>
            <person name="Gabaldon T."/>
            <person name="Casacuberta J.M."/>
            <person name="Arus P."/>
        </authorList>
    </citation>
    <scope>NUCLEOTIDE SEQUENCE [LARGE SCALE GENOMIC DNA]</scope>
    <source>
        <strain evidence="4">cv. Texas</strain>
    </source>
</reference>
<keyword evidence="5" id="KW-1185">Reference proteome</keyword>
<evidence type="ECO:0000313" key="4">
    <source>
        <dbReference type="Proteomes" id="UP000327085"/>
    </source>
</evidence>
<keyword evidence="1" id="KW-0812">Transmembrane</keyword>
<organism evidence="3 4">
    <name type="scientific">Prunus dulcis</name>
    <name type="common">Almond</name>
    <name type="synonym">Amygdalus dulcis</name>
    <dbReference type="NCBI Taxonomy" id="3755"/>
    <lineage>
        <taxon>Eukaryota</taxon>
        <taxon>Viridiplantae</taxon>
        <taxon>Streptophyta</taxon>
        <taxon>Embryophyta</taxon>
        <taxon>Tracheophyta</taxon>
        <taxon>Spermatophyta</taxon>
        <taxon>Magnoliopsida</taxon>
        <taxon>eudicotyledons</taxon>
        <taxon>Gunneridae</taxon>
        <taxon>Pentapetalae</taxon>
        <taxon>rosids</taxon>
        <taxon>fabids</taxon>
        <taxon>Rosales</taxon>
        <taxon>Rosaceae</taxon>
        <taxon>Amygdaloideae</taxon>
        <taxon>Amygdaleae</taxon>
        <taxon>Prunus</taxon>
    </lineage>
</organism>
<dbReference type="Gramene" id="VVA22817">
    <property type="protein sequence ID" value="VVA22817"/>
    <property type="gene ID" value="Prudul26B012883"/>
</dbReference>
<dbReference type="AlphaFoldDB" id="A0A5E4F4N2"/>
<dbReference type="OMA" id="KAMHNDI"/>
<evidence type="ECO:0000313" key="5">
    <source>
        <dbReference type="Proteomes" id="UP001054821"/>
    </source>
</evidence>
<reference evidence="3" key="1">
    <citation type="submission" date="2019-07" db="EMBL/GenBank/DDBJ databases">
        <authorList>
            <person name="Alioto T."/>
            <person name="Alioto T."/>
            <person name="Gomez Garrido J."/>
        </authorList>
    </citation>
    <scope>NUCLEOTIDE SEQUENCE</scope>
</reference>
<dbReference type="PANTHER" id="PTHR37196:SF2">
    <property type="entry name" value="TRANSMEMBRANE PROTEIN"/>
    <property type="match status" value="1"/>
</dbReference>
<protein>
    <submittedName>
        <fullName evidence="3">PREDICTED: L484_008085</fullName>
    </submittedName>
</protein>
<proteinExistence type="predicted"/>
<evidence type="ECO:0000313" key="2">
    <source>
        <dbReference type="EMBL" id="KAI5333769.1"/>
    </source>
</evidence>
<dbReference type="PANTHER" id="PTHR37196">
    <property type="entry name" value="TRANSMEMBRANE PROTEIN"/>
    <property type="match status" value="1"/>
</dbReference>
<name>A0A5E4F4N2_PRUDU</name>
<feature type="transmembrane region" description="Helical" evidence="1">
    <location>
        <begin position="80"/>
        <end position="103"/>
    </location>
</feature>
<dbReference type="Proteomes" id="UP001054821">
    <property type="component" value="Chromosome 4"/>
</dbReference>
<keyword evidence="1" id="KW-1133">Transmembrane helix</keyword>
<dbReference type="EMBL" id="CABIKO010000064">
    <property type="protein sequence ID" value="VVA22817.1"/>
    <property type="molecule type" value="Genomic_DNA"/>
</dbReference>
<dbReference type="InParanoid" id="A0A5E4F4N2"/>
<dbReference type="Proteomes" id="UP000327085">
    <property type="component" value="Chromosome 4"/>
</dbReference>
<dbReference type="EMBL" id="JAJFAZ020000004">
    <property type="protein sequence ID" value="KAI5333769.1"/>
    <property type="molecule type" value="Genomic_DNA"/>
</dbReference>
<evidence type="ECO:0000256" key="1">
    <source>
        <dbReference type="SAM" id="Phobius"/>
    </source>
</evidence>
<sequence>MRCIQFHPAALLPMQTQLNHRQQLLGSSCKVLLISTIEATNYKLAAQRQQQHFPSLRTKAMHNDIALAVTSPAKSGDISVLLQTGGVLFLAYLFSNFVVPILITKYFGFDKVGEEEEDEDNLFKM</sequence>
<accession>A0A5E4F4N2</accession>
<reference evidence="2 5" key="3">
    <citation type="journal article" date="2022" name="G3 (Bethesda)">
        <title>Whole-genome sequence and methylome profiling of the almond [Prunus dulcis (Mill.) D.A. Webb] cultivar 'Nonpareil'.</title>
        <authorList>
            <person name="D'Amico-Willman K.M."/>
            <person name="Ouma W.Z."/>
            <person name="Meulia T."/>
            <person name="Sideli G.M."/>
            <person name="Gradziel T.M."/>
            <person name="Fresnedo-Ramirez J."/>
        </authorList>
    </citation>
    <scope>NUCLEOTIDE SEQUENCE [LARGE SCALE GENOMIC DNA]</scope>
    <source>
        <strain evidence="2">Clone GOH B32 T37-40</strain>
    </source>
</reference>
<keyword evidence="1" id="KW-0472">Membrane</keyword>
<gene>
    <name evidence="3" type="ORF">ALMOND_2B012883</name>
    <name evidence="2" type="ORF">L3X38_023901</name>
</gene>
<evidence type="ECO:0000313" key="3">
    <source>
        <dbReference type="EMBL" id="VVA22817.1"/>
    </source>
</evidence>